<dbReference type="SMART" id="SM00758">
    <property type="entry name" value="PA14"/>
    <property type="match status" value="1"/>
</dbReference>
<proteinExistence type="predicted"/>
<evidence type="ECO:0000313" key="8">
    <source>
        <dbReference type="Proteomes" id="UP000317238"/>
    </source>
</evidence>
<dbReference type="InterPro" id="IPR013042">
    <property type="entry name" value="DUF1592"/>
</dbReference>
<dbReference type="PROSITE" id="PS51820">
    <property type="entry name" value="PA14"/>
    <property type="match status" value="1"/>
</dbReference>
<dbReference type="InterPro" id="IPR037524">
    <property type="entry name" value="PA14/GLEYA"/>
</dbReference>
<dbReference type="Pfam" id="PF13442">
    <property type="entry name" value="Cytochrome_CBB3"/>
    <property type="match status" value="1"/>
</dbReference>
<dbReference type="AlphaFoldDB" id="A0A5C5Y7K8"/>
<dbReference type="GO" id="GO:0046872">
    <property type="term" value="F:metal ion binding"/>
    <property type="evidence" value="ECO:0007669"/>
    <property type="project" value="UniProtKB-KW"/>
</dbReference>
<dbReference type="RefSeq" id="WP_146439264.1">
    <property type="nucleotide sequence ID" value="NZ_SJPL01000001.1"/>
</dbReference>
<dbReference type="GO" id="GO:0020037">
    <property type="term" value="F:heme binding"/>
    <property type="evidence" value="ECO:0007669"/>
    <property type="project" value="InterPro"/>
</dbReference>
<dbReference type="InterPro" id="IPR011658">
    <property type="entry name" value="PA14_dom"/>
</dbReference>
<accession>A0A5C5Y7K8</accession>
<dbReference type="SUPFAM" id="SSF56988">
    <property type="entry name" value="Anthrax protective antigen"/>
    <property type="match status" value="1"/>
</dbReference>
<evidence type="ECO:0000256" key="3">
    <source>
        <dbReference type="ARBA" id="ARBA00023004"/>
    </source>
</evidence>
<evidence type="ECO:0000313" key="7">
    <source>
        <dbReference type="EMBL" id="TWT70285.1"/>
    </source>
</evidence>
<dbReference type="Pfam" id="PF07627">
    <property type="entry name" value="PSCyt3"/>
    <property type="match status" value="1"/>
</dbReference>
<dbReference type="PROSITE" id="PS51007">
    <property type="entry name" value="CYTC"/>
    <property type="match status" value="1"/>
</dbReference>
<dbReference type="Proteomes" id="UP000317238">
    <property type="component" value="Unassembled WGS sequence"/>
</dbReference>
<feature type="domain" description="PA14" evidence="6">
    <location>
        <begin position="155"/>
        <end position="302"/>
    </location>
</feature>
<evidence type="ECO:0000256" key="4">
    <source>
        <dbReference type="PROSITE-ProRule" id="PRU00433"/>
    </source>
</evidence>
<dbReference type="InterPro" id="IPR036909">
    <property type="entry name" value="Cyt_c-like_dom_sf"/>
</dbReference>
<evidence type="ECO:0000256" key="2">
    <source>
        <dbReference type="ARBA" id="ARBA00022723"/>
    </source>
</evidence>
<keyword evidence="2 4" id="KW-0479">Metal-binding</keyword>
<evidence type="ECO:0000256" key="1">
    <source>
        <dbReference type="ARBA" id="ARBA00022617"/>
    </source>
</evidence>
<dbReference type="Pfam" id="PF07631">
    <property type="entry name" value="PSD4"/>
    <property type="match status" value="1"/>
</dbReference>
<keyword evidence="8" id="KW-1185">Reference proteome</keyword>
<dbReference type="OrthoDB" id="175242at2"/>
<dbReference type="InterPro" id="IPR009056">
    <property type="entry name" value="Cyt_c-like_dom"/>
</dbReference>
<protein>
    <submittedName>
        <fullName evidence="7">PA14 domain protein</fullName>
    </submittedName>
</protein>
<comment type="caution">
    <text evidence="7">The sequence shown here is derived from an EMBL/GenBank/DDBJ whole genome shotgun (WGS) entry which is preliminary data.</text>
</comment>
<name>A0A5C5Y7K8_9PLAN</name>
<gene>
    <name evidence="7" type="ORF">Pan14r_25900</name>
</gene>
<organism evidence="7 8">
    <name type="scientific">Crateriforma conspicua</name>
    <dbReference type="NCBI Taxonomy" id="2527996"/>
    <lineage>
        <taxon>Bacteria</taxon>
        <taxon>Pseudomonadati</taxon>
        <taxon>Planctomycetota</taxon>
        <taxon>Planctomycetia</taxon>
        <taxon>Planctomycetales</taxon>
        <taxon>Planctomycetaceae</taxon>
        <taxon>Crateriforma</taxon>
    </lineage>
</organism>
<keyword evidence="1 4" id="KW-0349">Heme</keyword>
<dbReference type="EMBL" id="SJPL01000001">
    <property type="protein sequence ID" value="TWT70285.1"/>
    <property type="molecule type" value="Genomic_DNA"/>
</dbReference>
<dbReference type="InterPro" id="IPR011478">
    <property type="entry name" value="DUF1585"/>
</dbReference>
<dbReference type="Pfam" id="PF07624">
    <property type="entry name" value="PSD2"/>
    <property type="match status" value="1"/>
</dbReference>
<dbReference type="GO" id="GO:0009055">
    <property type="term" value="F:electron transfer activity"/>
    <property type="evidence" value="ECO:0007669"/>
    <property type="project" value="InterPro"/>
</dbReference>
<feature type="domain" description="Cytochrome c" evidence="5">
    <location>
        <begin position="40"/>
        <end position="113"/>
    </location>
</feature>
<dbReference type="SUPFAM" id="SSF46626">
    <property type="entry name" value="Cytochrome c"/>
    <property type="match status" value="1"/>
</dbReference>
<dbReference type="Gene3D" id="3.90.182.10">
    <property type="entry name" value="Toxin - Anthrax Protective Antigen,domain 1"/>
    <property type="match status" value="1"/>
</dbReference>
<sequence>MNFPPRKRAAASLCGGWIGFILLSVISVAADEGSRLNLSPLQEKGREIYRSQCADCHGRAGQGNEDYYPDPLVGDDSAGQLAELIADTMPEGEPELCEGDDALAVAQYIYEAFYSEAAQIRNRPPRQRLQRLTANQLRQSFADLYATVEGLPGSIDRYGLKAQYFDGDRWKKEKLKIERVDPFLDFDFDRQSPGEGISDEAFYIQWNGGLKVDQTGRYELVVNSTLSMIMDFGSHGDRLIDNHVQSGDKTEFRRSVWLDAGRIYPLQIQFIQRKRKTELPPARIRLAWVPPGDVEHTIPTRNLVADWVPSMRSIQAPLPPDDRSYGYERGLSVDPAWESSTSDVALEFATLVHDELLPRYRRDKKHRKLEKRQAIKNLLADIVSRAFRSPLSDDDQDRYIDQPLQTTESDLDAIKRVMLMALKSPRFLYPTLDIQASPSRQTLNQLSLILHDSLPTESWQIDEADQGKIQTVAEVRQHARRLFDDHRTRAKLRDFYSGWLNLDRLHDLNKDSERFPGFTPEVAADVRRSLMWTLNDLAADDDLAFQDLFTTRHTLTSALLHEYYGDGFASIAETDSETSENESGDTIDRVGLVVDQPAHLVRSVESDDRYGLLNHPYLMGGLAYHDATSPIHRGVFLIRYMLGRTLRPPNAAFAPLSIDLHPDLTTRQRVELQTGEVSCQVCHSKINGLGFTLENYDPTGRFRELDAGQTVDASGGYESRSGESQSFRGADELAQYLANGPDSRRGFIHRLFQHFVKQPPAAYGPGTLDRLEQYFAEHDFNVRELVIEIATIAATDALEES</sequence>
<reference evidence="7 8" key="1">
    <citation type="submission" date="2019-02" db="EMBL/GenBank/DDBJ databases">
        <title>Deep-cultivation of Planctomycetes and their phenomic and genomic characterization uncovers novel biology.</title>
        <authorList>
            <person name="Wiegand S."/>
            <person name="Jogler M."/>
            <person name="Boedeker C."/>
            <person name="Pinto D."/>
            <person name="Vollmers J."/>
            <person name="Rivas-Marin E."/>
            <person name="Kohn T."/>
            <person name="Peeters S.H."/>
            <person name="Heuer A."/>
            <person name="Rast P."/>
            <person name="Oberbeckmann S."/>
            <person name="Bunk B."/>
            <person name="Jeske O."/>
            <person name="Meyerdierks A."/>
            <person name="Storesund J.E."/>
            <person name="Kallscheuer N."/>
            <person name="Luecker S."/>
            <person name="Lage O.M."/>
            <person name="Pohl T."/>
            <person name="Merkel B.J."/>
            <person name="Hornburger P."/>
            <person name="Mueller R.-W."/>
            <person name="Bruemmer F."/>
            <person name="Labrenz M."/>
            <person name="Spormann A.M."/>
            <person name="Op Den Camp H."/>
            <person name="Overmann J."/>
            <person name="Amann R."/>
            <person name="Jetten M.S.M."/>
            <person name="Mascher T."/>
            <person name="Medema M.H."/>
            <person name="Devos D.P."/>
            <person name="Kaster A.-K."/>
            <person name="Ovreas L."/>
            <person name="Rohde M."/>
            <person name="Galperin M.Y."/>
            <person name="Jogler C."/>
        </authorList>
    </citation>
    <scope>NUCLEOTIDE SEQUENCE [LARGE SCALE GENOMIC DNA]</scope>
    <source>
        <strain evidence="7 8">Pan14r</strain>
    </source>
</reference>
<dbReference type="Gene3D" id="1.10.760.10">
    <property type="entry name" value="Cytochrome c-like domain"/>
    <property type="match status" value="1"/>
</dbReference>
<evidence type="ECO:0000259" key="5">
    <source>
        <dbReference type="PROSITE" id="PS51007"/>
    </source>
</evidence>
<keyword evidence="3 4" id="KW-0408">Iron</keyword>
<dbReference type="InterPro" id="IPR013039">
    <property type="entry name" value="DUF1588"/>
</dbReference>
<evidence type="ECO:0000259" key="6">
    <source>
        <dbReference type="PROSITE" id="PS51820"/>
    </source>
</evidence>
<dbReference type="Pfam" id="PF07691">
    <property type="entry name" value="PA14"/>
    <property type="match status" value="1"/>
</dbReference>